<name>A0A285NN92_9AQUI</name>
<sequence>MKYLKDLEVKEFTFFGGKVRFRQPKTHRLSVVEVLFISNLKGIKRKSKVVDLGAGFGTLSILTSLRYGCEVWALERDTHMLELLDYNVRINGLEDKVHIVEGDVRFVEKFMEKNSFDVALLNPPFFPKSYGFESNKFHFEVDTQLTDFIRAVKYLLKDNGKLNLLYTTFRCVEAILILLNNNINPFYLRIFYPKMDKNGKFLHIYGVKNRRGNTVIEKPLIINKDDGEYTKEVKSVLESFL</sequence>
<dbReference type="PANTHER" id="PTHR47739">
    <property type="entry name" value="TRNA1(VAL) (ADENINE(37)-N6)-METHYLTRANSFERASE"/>
    <property type="match status" value="1"/>
</dbReference>
<dbReference type="GO" id="GO:0032259">
    <property type="term" value="P:methylation"/>
    <property type="evidence" value="ECO:0007669"/>
    <property type="project" value="UniProtKB-KW"/>
</dbReference>
<reference evidence="5" key="1">
    <citation type="submission" date="2017-09" db="EMBL/GenBank/DDBJ databases">
        <authorList>
            <person name="Varghese N."/>
            <person name="Submissions S."/>
        </authorList>
    </citation>
    <scope>NUCLEOTIDE SEQUENCE [LARGE SCALE GENOMIC DNA]</scope>
    <source>
        <strain evidence="5">DSM 2913</strain>
    </source>
</reference>
<evidence type="ECO:0000256" key="2">
    <source>
        <dbReference type="ARBA" id="ARBA00022691"/>
    </source>
</evidence>
<dbReference type="GO" id="GO:0008170">
    <property type="term" value="F:N-methyltransferase activity"/>
    <property type="evidence" value="ECO:0007669"/>
    <property type="project" value="UniProtKB-ARBA"/>
</dbReference>
<dbReference type="CDD" id="cd02440">
    <property type="entry name" value="AdoMet_MTases"/>
    <property type="match status" value="1"/>
</dbReference>
<dbReference type="GO" id="GO:0008757">
    <property type="term" value="F:S-adenosylmethionine-dependent methyltransferase activity"/>
    <property type="evidence" value="ECO:0007669"/>
    <property type="project" value="UniProtKB-ARBA"/>
</dbReference>
<accession>A0A285NN92</accession>
<keyword evidence="1 4" id="KW-0808">Transferase</keyword>
<dbReference type="InterPro" id="IPR002052">
    <property type="entry name" value="DNA_methylase_N6_adenine_CS"/>
</dbReference>
<keyword evidence="1 4" id="KW-0489">Methyltransferase</keyword>
<dbReference type="Pfam" id="PF05175">
    <property type="entry name" value="MTS"/>
    <property type="match status" value="1"/>
</dbReference>
<protein>
    <submittedName>
        <fullName evidence="4">tRNA1(Val) A37 N6-methylase TrmN6</fullName>
    </submittedName>
</protein>
<dbReference type="Proteomes" id="UP000218627">
    <property type="component" value="Unassembled WGS sequence"/>
</dbReference>
<evidence type="ECO:0000313" key="5">
    <source>
        <dbReference type="Proteomes" id="UP000218627"/>
    </source>
</evidence>
<dbReference type="InterPro" id="IPR029063">
    <property type="entry name" value="SAM-dependent_MTases_sf"/>
</dbReference>
<dbReference type="InterPro" id="IPR050210">
    <property type="entry name" value="tRNA_Adenine-N(6)_MTase"/>
</dbReference>
<dbReference type="EMBL" id="OBEN01000001">
    <property type="protein sequence ID" value="SNZ10982.1"/>
    <property type="molecule type" value="Genomic_DNA"/>
</dbReference>
<keyword evidence="5" id="KW-1185">Reference proteome</keyword>
<dbReference type="PROSITE" id="PS00092">
    <property type="entry name" value="N6_MTASE"/>
    <property type="match status" value="1"/>
</dbReference>
<dbReference type="InterPro" id="IPR007848">
    <property type="entry name" value="Small_mtfrase_dom"/>
</dbReference>
<organism evidence="4 5">
    <name type="scientific">Hydrogenobacter hydrogenophilus</name>
    <dbReference type="NCBI Taxonomy" id="35835"/>
    <lineage>
        <taxon>Bacteria</taxon>
        <taxon>Pseudomonadati</taxon>
        <taxon>Aquificota</taxon>
        <taxon>Aquificia</taxon>
        <taxon>Aquificales</taxon>
        <taxon>Aquificaceae</taxon>
        <taxon>Hydrogenobacter</taxon>
    </lineage>
</organism>
<gene>
    <name evidence="4" type="ORF">SAMN06265353_0107</name>
</gene>
<evidence type="ECO:0000313" key="4">
    <source>
        <dbReference type="EMBL" id="SNZ10982.1"/>
    </source>
</evidence>
<dbReference type="GO" id="GO:0003676">
    <property type="term" value="F:nucleic acid binding"/>
    <property type="evidence" value="ECO:0007669"/>
    <property type="project" value="InterPro"/>
</dbReference>
<dbReference type="SUPFAM" id="SSF53335">
    <property type="entry name" value="S-adenosyl-L-methionine-dependent methyltransferases"/>
    <property type="match status" value="1"/>
</dbReference>
<evidence type="ECO:0000259" key="3">
    <source>
        <dbReference type="Pfam" id="PF05175"/>
    </source>
</evidence>
<evidence type="ECO:0000256" key="1">
    <source>
        <dbReference type="ARBA" id="ARBA00022603"/>
    </source>
</evidence>
<feature type="domain" description="Methyltransferase small" evidence="3">
    <location>
        <begin position="35"/>
        <end position="175"/>
    </location>
</feature>
<proteinExistence type="predicted"/>
<dbReference type="AlphaFoldDB" id="A0A285NN92"/>
<dbReference type="PANTHER" id="PTHR47739:SF1">
    <property type="entry name" value="TRNA1(VAL) (ADENINE(37)-N6)-METHYLTRANSFERASE"/>
    <property type="match status" value="1"/>
</dbReference>
<keyword evidence="2" id="KW-0949">S-adenosyl-L-methionine</keyword>
<dbReference type="Gene3D" id="3.40.50.150">
    <property type="entry name" value="Vaccinia Virus protein VP39"/>
    <property type="match status" value="1"/>
</dbReference>